<evidence type="ECO:0000313" key="11">
    <source>
        <dbReference type="Proteomes" id="UP001642360"/>
    </source>
</evidence>
<evidence type="ECO:0000256" key="6">
    <source>
        <dbReference type="ARBA" id="ARBA00023136"/>
    </source>
</evidence>
<comment type="subcellular location">
    <subcellularLocation>
        <location evidence="1">Cell membrane</location>
    </subcellularLocation>
</comment>
<comment type="caution">
    <text evidence="10">The sequence shown here is derived from an EMBL/GenBank/DDBJ whole genome shotgun (WGS) entry which is preliminary data.</text>
</comment>
<evidence type="ECO:0000256" key="8">
    <source>
        <dbReference type="SAM" id="SignalP"/>
    </source>
</evidence>
<keyword evidence="4 8" id="KW-0732">Signal</keyword>
<feature type="domain" description="Leucine-rich repeat-containing N-terminal plant-type" evidence="9">
    <location>
        <begin position="29"/>
        <end position="68"/>
    </location>
</feature>
<dbReference type="Pfam" id="PF00560">
    <property type="entry name" value="LRR_1"/>
    <property type="match status" value="4"/>
</dbReference>
<evidence type="ECO:0000259" key="9">
    <source>
        <dbReference type="Pfam" id="PF08263"/>
    </source>
</evidence>
<dbReference type="Pfam" id="PF08263">
    <property type="entry name" value="LRRNT_2"/>
    <property type="match status" value="1"/>
</dbReference>
<dbReference type="FunFam" id="3.80.10.10:FF:000041">
    <property type="entry name" value="LRR receptor-like serine/threonine-protein kinase ERECTA"/>
    <property type="match status" value="1"/>
</dbReference>
<reference evidence="10 11" key="1">
    <citation type="submission" date="2024-02" db="EMBL/GenBank/DDBJ databases">
        <authorList>
            <person name="Vignale AGUSTIN F."/>
            <person name="Sosa J E."/>
            <person name="Modenutti C."/>
        </authorList>
    </citation>
    <scope>NUCLEOTIDE SEQUENCE [LARGE SCALE GENOMIC DNA]</scope>
</reference>
<organism evidence="10 11">
    <name type="scientific">Ilex paraguariensis</name>
    <name type="common">yerba mate</name>
    <dbReference type="NCBI Taxonomy" id="185542"/>
    <lineage>
        <taxon>Eukaryota</taxon>
        <taxon>Viridiplantae</taxon>
        <taxon>Streptophyta</taxon>
        <taxon>Embryophyta</taxon>
        <taxon>Tracheophyta</taxon>
        <taxon>Spermatophyta</taxon>
        <taxon>Magnoliopsida</taxon>
        <taxon>eudicotyledons</taxon>
        <taxon>Gunneridae</taxon>
        <taxon>Pentapetalae</taxon>
        <taxon>asterids</taxon>
        <taxon>campanulids</taxon>
        <taxon>Aquifoliales</taxon>
        <taxon>Aquifoliaceae</taxon>
        <taxon>Ilex</taxon>
    </lineage>
</organism>
<dbReference type="EMBL" id="CAUOFW020000414">
    <property type="protein sequence ID" value="CAK9134315.1"/>
    <property type="molecule type" value="Genomic_DNA"/>
</dbReference>
<dbReference type="GO" id="GO:0005886">
    <property type="term" value="C:plasma membrane"/>
    <property type="evidence" value="ECO:0007669"/>
    <property type="project" value="UniProtKB-SubCell"/>
</dbReference>
<evidence type="ECO:0000256" key="1">
    <source>
        <dbReference type="ARBA" id="ARBA00004236"/>
    </source>
</evidence>
<evidence type="ECO:0000256" key="4">
    <source>
        <dbReference type="ARBA" id="ARBA00022729"/>
    </source>
</evidence>
<name>A0ABC8QNR9_9AQUA</name>
<evidence type="ECO:0000256" key="3">
    <source>
        <dbReference type="ARBA" id="ARBA00022614"/>
    </source>
</evidence>
<dbReference type="AlphaFoldDB" id="A0ABC8QNR9"/>
<dbReference type="PANTHER" id="PTHR48004:SF58">
    <property type="entry name" value="OS01G0162200 PROTEIN"/>
    <property type="match status" value="1"/>
</dbReference>
<gene>
    <name evidence="10" type="ORF">ILEXP_LOCUS1250</name>
</gene>
<keyword evidence="11" id="KW-1185">Reference proteome</keyword>
<evidence type="ECO:0000256" key="5">
    <source>
        <dbReference type="ARBA" id="ARBA00022737"/>
    </source>
</evidence>
<dbReference type="InterPro" id="IPR001611">
    <property type="entry name" value="Leu-rich_rpt"/>
</dbReference>
<evidence type="ECO:0000313" key="10">
    <source>
        <dbReference type="EMBL" id="CAK9134315.1"/>
    </source>
</evidence>
<dbReference type="Proteomes" id="UP001642360">
    <property type="component" value="Unassembled WGS sequence"/>
</dbReference>
<dbReference type="InterPro" id="IPR013210">
    <property type="entry name" value="LRR_N_plant-typ"/>
</dbReference>
<accession>A0ABC8QNR9</accession>
<dbReference type="SUPFAM" id="SSF52058">
    <property type="entry name" value="L domain-like"/>
    <property type="match status" value="1"/>
</dbReference>
<dbReference type="FunFam" id="3.80.10.10:FF:000383">
    <property type="entry name" value="Leucine-rich repeat receptor protein kinase EMS1"/>
    <property type="match status" value="1"/>
</dbReference>
<protein>
    <recommendedName>
        <fullName evidence="9">Leucine-rich repeat-containing N-terminal plant-type domain-containing protein</fullName>
    </recommendedName>
</protein>
<evidence type="ECO:0000256" key="2">
    <source>
        <dbReference type="ARBA" id="ARBA00022475"/>
    </source>
</evidence>
<proteinExistence type="predicted"/>
<keyword evidence="6" id="KW-0472">Membrane</keyword>
<dbReference type="Gene3D" id="3.80.10.10">
    <property type="entry name" value="Ribonuclease Inhibitor"/>
    <property type="match status" value="3"/>
</dbReference>
<keyword evidence="2" id="KW-1003">Cell membrane</keyword>
<dbReference type="PRINTS" id="PR00019">
    <property type="entry name" value="LEURICHRPT"/>
</dbReference>
<feature type="chain" id="PRO_5044795195" description="Leucine-rich repeat-containing N-terminal plant-type domain-containing protein" evidence="8">
    <location>
        <begin position="21"/>
        <end position="476"/>
    </location>
</feature>
<dbReference type="PANTHER" id="PTHR48004">
    <property type="entry name" value="OS01G0149700 PROTEIN"/>
    <property type="match status" value="1"/>
</dbReference>
<dbReference type="InterPro" id="IPR052941">
    <property type="entry name" value="StomDev_PlantInt_Reg"/>
</dbReference>
<keyword evidence="5" id="KW-0677">Repeat</keyword>
<sequence length="476" mass="51915">MRSQLLWVLFMFIVITVGDCKVDNGEACHPNDLQGLTSFKAGIRSDPSNRLKNWTGINCCNWEGISCDNATRRVAELYLPGFYTWNDASFQTSIDGLLSPSITLLTSLEVLDLGGLSISPDRFLHLSVQASQSSESSLCLATNSMVHYQKAWALEELDLSYNSLSGKIPPSITKLGSISVIDFDTNNLEGEIPFPSSSGQMSSLRFLILDSNRLTGGIPSTFGYLTSLETVSLANNRLQGPIPSSLAGLQSVRDISQWQQLVWSYTPIDSISQNMIQGPLPHEMASLQNLKTLDLSFNLLNLSSIPKWFVGLPSLSQIYLAGCGILGDIPDYLKTTGSLIELDLSANHLTGTIPAWIGSPTQLYLLNLSVNSLISEIPATITNRTLGVLDLHSNKLTGTINQIGIGGYLGIKYLNLSHNLLTGRLPPSVGKLEFMQSLDLSYNKLGSDLPVSLANISFLERLKLQKNRFTGEIPGE</sequence>
<evidence type="ECO:0000256" key="7">
    <source>
        <dbReference type="ARBA" id="ARBA00023180"/>
    </source>
</evidence>
<dbReference type="InterPro" id="IPR032675">
    <property type="entry name" value="LRR_dom_sf"/>
</dbReference>
<keyword evidence="7" id="KW-0325">Glycoprotein</keyword>
<keyword evidence="3" id="KW-0433">Leucine-rich repeat</keyword>
<feature type="signal peptide" evidence="8">
    <location>
        <begin position="1"/>
        <end position="20"/>
    </location>
</feature>
<dbReference type="Pfam" id="PF13855">
    <property type="entry name" value="LRR_8"/>
    <property type="match status" value="2"/>
</dbReference>